<dbReference type="Proteomes" id="UP000230340">
    <property type="component" value="Unassembled WGS sequence"/>
</dbReference>
<reference evidence="2" key="1">
    <citation type="submission" date="2017-09" db="EMBL/GenBank/DDBJ databases">
        <title>Depth-based differentiation of microbial function through sediment-hosted aquifers and enrichment of novel symbionts in the deep terrestrial subsurface.</title>
        <authorList>
            <person name="Probst A.J."/>
            <person name="Ladd B."/>
            <person name="Jarett J.K."/>
            <person name="Geller-Mcgrath D.E."/>
            <person name="Sieber C.M.K."/>
            <person name="Emerson J.B."/>
            <person name="Anantharaman K."/>
            <person name="Thomas B.C."/>
            <person name="Malmstrom R."/>
            <person name="Stieglmeier M."/>
            <person name="Klingl A."/>
            <person name="Woyke T."/>
            <person name="Ryan C.M."/>
            <person name="Banfield J.F."/>
        </authorList>
    </citation>
    <scope>NUCLEOTIDE SEQUENCE [LARGE SCALE GENOMIC DNA]</scope>
</reference>
<name>A0A2H0XH14_UNCKA</name>
<dbReference type="EMBL" id="PEYT01000002">
    <property type="protein sequence ID" value="PIS23439.1"/>
    <property type="molecule type" value="Genomic_DNA"/>
</dbReference>
<evidence type="ECO:0000313" key="2">
    <source>
        <dbReference type="Proteomes" id="UP000230340"/>
    </source>
</evidence>
<sequence length="71" mass="8128">MKKLILAIFIILVILLIFGTILINYSFPGQVCGKPPIWFRECFPGYQCKYPYPPSGIDTDFGICIKQNDVR</sequence>
<comment type="caution">
    <text evidence="1">The sequence shown here is derived from an EMBL/GenBank/DDBJ whole genome shotgun (WGS) entry which is preliminary data.</text>
</comment>
<gene>
    <name evidence="1" type="ORF">COT49_00260</name>
</gene>
<proteinExistence type="predicted"/>
<dbReference type="AlphaFoldDB" id="A0A2H0XH14"/>
<accession>A0A2H0XH14</accession>
<evidence type="ECO:0000313" key="1">
    <source>
        <dbReference type="EMBL" id="PIS23439.1"/>
    </source>
</evidence>
<organism evidence="1 2">
    <name type="scientific">candidate division WWE3 bacterium CG08_land_8_20_14_0_20_40_13</name>
    <dbReference type="NCBI Taxonomy" id="1975084"/>
    <lineage>
        <taxon>Bacteria</taxon>
        <taxon>Katanobacteria</taxon>
    </lineage>
</organism>
<protein>
    <submittedName>
        <fullName evidence="1">Uncharacterized protein</fullName>
    </submittedName>
</protein>